<dbReference type="EMBL" id="KB867945">
    <property type="protein sequence ID" value="EOD11756.1"/>
    <property type="molecule type" value="Genomic_DNA"/>
</dbReference>
<dbReference type="InterPro" id="IPR001660">
    <property type="entry name" value="SAM"/>
</dbReference>
<dbReference type="Pfam" id="PF07647">
    <property type="entry name" value="SAM_2"/>
    <property type="match status" value="1"/>
</dbReference>
<protein>
    <recommendedName>
        <fullName evidence="3">SAM domain-containing protein</fullName>
    </recommendedName>
</protein>
<feature type="coiled-coil region" evidence="1">
    <location>
        <begin position="252"/>
        <end position="286"/>
    </location>
</feature>
<sequence length="397" mass="43910">RNEEAAKSLSLALGREGGGSRGRRFETLSGLFIKAAVAAPHCALVPLQAYLPPEQPDACGSSHSRNSRGPLSTRRDQEAGGALAPVFRIVLRPRSPPWPMRLVIPRKTDTWTLAFYCTPRQPGPAASEAPHVLSNASTAAWRGLEEALPPGVSRSDFEVLSEGWQREGRGPEVFSTLARDEWRERHSDRRTSELSRQQAARELEEWLSQLGLLELAPLLLSEGVDLETVLEDTDLIRMNVGALGTRRMLLNARSTVTHYKQLRETIARLEAEAARKESALREALLQARSAAEGGDAATARASELAEQLRAERERSAGLQLALDEQAECTLAEAARGESWREHALAFAHDLEAVQERQHALAEAQRSIAEESHRSIQSLLRRQNDYYQRAHNPSKLLG</sequence>
<dbReference type="SUPFAM" id="SSF47769">
    <property type="entry name" value="SAM/Pointed domain"/>
    <property type="match status" value="1"/>
</dbReference>
<feature type="region of interest" description="Disordered" evidence="2">
    <location>
        <begin position="55"/>
        <end position="78"/>
    </location>
</feature>
<dbReference type="InterPro" id="IPR013761">
    <property type="entry name" value="SAM/pointed_sf"/>
</dbReference>
<organism evidence="4">
    <name type="scientific">Emiliania huxleyi</name>
    <name type="common">Coccolithophore</name>
    <name type="synonym">Pontosphaera huxleyi</name>
    <dbReference type="NCBI Taxonomy" id="2903"/>
    <lineage>
        <taxon>Eukaryota</taxon>
        <taxon>Haptista</taxon>
        <taxon>Haptophyta</taxon>
        <taxon>Prymnesiophyceae</taxon>
        <taxon>Isochrysidales</taxon>
        <taxon>Noelaerhabdaceae</taxon>
        <taxon>Emiliania</taxon>
    </lineage>
</organism>
<keyword evidence="1" id="KW-0175">Coiled coil</keyword>
<feature type="non-terminal residue" evidence="4">
    <location>
        <position position="397"/>
    </location>
</feature>
<accession>R1DLK9</accession>
<evidence type="ECO:0000313" key="4">
    <source>
        <dbReference type="EMBL" id="EOD11756.1"/>
    </source>
</evidence>
<evidence type="ECO:0000259" key="3">
    <source>
        <dbReference type="Pfam" id="PF07647"/>
    </source>
</evidence>
<feature type="domain" description="SAM" evidence="3">
    <location>
        <begin position="201"/>
        <end position="252"/>
    </location>
</feature>
<evidence type="ECO:0000256" key="2">
    <source>
        <dbReference type="SAM" id="MobiDB-lite"/>
    </source>
</evidence>
<dbReference type="Gene3D" id="1.10.150.50">
    <property type="entry name" value="Transcription Factor, Ets-1"/>
    <property type="match status" value="1"/>
</dbReference>
<feature type="compositionally biased region" description="Polar residues" evidence="2">
    <location>
        <begin position="61"/>
        <end position="70"/>
    </location>
</feature>
<dbReference type="RefSeq" id="XP_005764185.1">
    <property type="nucleotide sequence ID" value="XM_005764128.1"/>
</dbReference>
<proteinExistence type="predicted"/>
<reference evidence="4" key="1">
    <citation type="submission" date="2012-07" db="EMBL/GenBank/DDBJ databases">
        <title>Genome variability drives Emilianias global distribution.</title>
        <authorList>
            <consortium name="DOE Joint Genome Institute"/>
            <person name="Read B."/>
            <person name="Kegel J."/>
            <person name="Klute M."/>
            <person name="Kuo A."/>
            <person name="Lefebvre S.C."/>
            <person name="Maumus F."/>
            <person name="Mayer C."/>
            <person name="Miller J."/>
            <person name="Allen A."/>
            <person name="Bidle K."/>
            <person name="Borodovsky M."/>
            <person name="Bowler C."/>
            <person name="Brownlee C."/>
            <person name="Claverie J.-M."/>
            <person name="Cock M."/>
            <person name="De Vargas C."/>
            <person name="Elias M."/>
            <person name="Frickenhaus S."/>
            <person name="Gladyshev V.N."/>
            <person name="Gonzalez K."/>
            <person name="Guda C."/>
            <person name="Hadaegh A."/>
            <person name="Herman E."/>
            <person name="Iglesias-Rodriguez D."/>
            <person name="Jones B."/>
            <person name="Lawson T."/>
            <person name="Leese F."/>
            <person name="Lin Y.-C."/>
            <person name="Lindquist E."/>
            <person name="Lobanov A."/>
            <person name="Lucas S."/>
            <person name="Malik S.-H.B."/>
            <person name="Marsh M.E."/>
            <person name="Mock T."/>
            <person name="Monier A."/>
            <person name="Moreau H."/>
            <person name="Mueller-Roeber B."/>
            <person name="Napier J."/>
            <person name="Ogata H."/>
            <person name="Parker M."/>
            <person name="Probert I."/>
            <person name="Quesneville H."/>
            <person name="Raines C."/>
            <person name="Rensing S."/>
            <person name="Riano-Pachon D.M."/>
            <person name="Richier S."/>
            <person name="Rokitta S."/>
            <person name="Salamov A."/>
            <person name="Sarno A.F."/>
            <person name="Schmutz J."/>
            <person name="Schroeder D."/>
            <person name="Shiraiwa Y."/>
            <person name="Soanes D.M."/>
            <person name="Valentin K."/>
            <person name="Van Der Giezen M."/>
            <person name="Van Der Peer Y."/>
            <person name="Vardi A."/>
            <person name="Verret F."/>
            <person name="Von Dassow P."/>
            <person name="Wheeler G."/>
            <person name="Williams B."/>
            <person name="Wilson W."/>
            <person name="Wolfe G."/>
            <person name="Wurch L.L."/>
            <person name="Young J."/>
            <person name="Dacks J.B."/>
            <person name="Delwiche C.F."/>
            <person name="Dyhrman S."/>
            <person name="Glockner G."/>
            <person name="John U."/>
            <person name="Richards T."/>
            <person name="Worden A.Z."/>
            <person name="Zhang X."/>
            <person name="Grigoriev I.V."/>
        </authorList>
    </citation>
    <scope>NUCLEOTIDE SEQUENCE</scope>
    <source>
        <strain evidence="4">CCMP1516</strain>
    </source>
</reference>
<gene>
    <name evidence="4" type="ORF">EMIHUDRAFT_124631</name>
</gene>
<dbReference type="GeneID" id="17257907"/>
<evidence type="ECO:0000256" key="1">
    <source>
        <dbReference type="SAM" id="Coils"/>
    </source>
</evidence>
<dbReference type="KEGG" id="ehx:EMIHUDRAFT_124631"/>
<name>R1DLK9_EMIHU</name>
<dbReference type="HOGENOM" id="CLU_697558_0_0_1"/>
<dbReference type="AlphaFoldDB" id="R1DLK9"/>
<feature type="non-terminal residue" evidence="4">
    <location>
        <position position="1"/>
    </location>
</feature>